<sequence>MRGIHLVRQLQIRVTRPSSTLNIKDGVTEWLFPVILFVPNPEITSLVPTTTCWSNRKGGNKKSGPSQEIAANKVFDKVVFSTAAQDVRHEAGYESRDYGVLSFVSTMPPGQTDNKQ</sequence>
<keyword evidence="2" id="KW-1185">Reference proteome</keyword>
<evidence type="ECO:0000313" key="1">
    <source>
        <dbReference type="EMBL" id="KAK7483959.1"/>
    </source>
</evidence>
<protein>
    <submittedName>
        <fullName evidence="1">Uncharacterized protein</fullName>
    </submittedName>
</protein>
<accession>A0ABD0KA55</accession>
<comment type="caution">
    <text evidence="1">The sequence shown here is derived from an EMBL/GenBank/DDBJ whole genome shotgun (WGS) entry which is preliminary data.</text>
</comment>
<gene>
    <name evidence="1" type="ORF">BaRGS_00024843</name>
</gene>
<name>A0ABD0KA55_9CAEN</name>
<dbReference type="Proteomes" id="UP001519460">
    <property type="component" value="Unassembled WGS sequence"/>
</dbReference>
<proteinExistence type="predicted"/>
<dbReference type="AlphaFoldDB" id="A0ABD0KA55"/>
<evidence type="ECO:0000313" key="2">
    <source>
        <dbReference type="Proteomes" id="UP001519460"/>
    </source>
</evidence>
<dbReference type="EMBL" id="JACVVK020000218">
    <property type="protein sequence ID" value="KAK7483959.1"/>
    <property type="molecule type" value="Genomic_DNA"/>
</dbReference>
<reference evidence="1 2" key="1">
    <citation type="journal article" date="2023" name="Sci. Data">
        <title>Genome assembly of the Korean intertidal mud-creeper Batillaria attramentaria.</title>
        <authorList>
            <person name="Patra A.K."/>
            <person name="Ho P.T."/>
            <person name="Jun S."/>
            <person name="Lee S.J."/>
            <person name="Kim Y."/>
            <person name="Won Y.J."/>
        </authorList>
    </citation>
    <scope>NUCLEOTIDE SEQUENCE [LARGE SCALE GENOMIC DNA]</scope>
    <source>
        <strain evidence="1">Wonlab-2016</strain>
    </source>
</reference>
<organism evidence="1 2">
    <name type="scientific">Batillaria attramentaria</name>
    <dbReference type="NCBI Taxonomy" id="370345"/>
    <lineage>
        <taxon>Eukaryota</taxon>
        <taxon>Metazoa</taxon>
        <taxon>Spiralia</taxon>
        <taxon>Lophotrochozoa</taxon>
        <taxon>Mollusca</taxon>
        <taxon>Gastropoda</taxon>
        <taxon>Caenogastropoda</taxon>
        <taxon>Sorbeoconcha</taxon>
        <taxon>Cerithioidea</taxon>
        <taxon>Batillariidae</taxon>
        <taxon>Batillaria</taxon>
    </lineage>
</organism>